<evidence type="ECO:0000256" key="1">
    <source>
        <dbReference type="SAM" id="MobiDB-lite"/>
    </source>
</evidence>
<proteinExistence type="predicted"/>
<protein>
    <submittedName>
        <fullName evidence="2">Uncharacterized protein</fullName>
    </submittedName>
</protein>
<sequence>MNIIRGFIKSTTHRHPKNLQNNSLSISHFGGNILNAICGPSRSSAKKKKKKKKSTEYIEKARKISKVQPNGGYSRKAMKEYPVIHIPPVIPLTQVNIRFTQIAASIYEARRLRGKQSADRGRNRETRLVHEGARIPSRSSRSSETILDRNSNETPFATRPRRIPPRPDIDSWRAPATRTKDVGIASSYGGLIKSKGDPIAVDDNADAACLSTGGFASRSFDRCTGALSISIPMPDKGRLKNERRRHECHARSLQPLLVTMSDQHELIRERGHAINKLNRLELWFDRVVDTIRFGGRCLVRT</sequence>
<gene>
    <name evidence="2" type="ORF">K0M31_004409</name>
</gene>
<keyword evidence="3" id="KW-1185">Reference proteome</keyword>
<evidence type="ECO:0000313" key="3">
    <source>
        <dbReference type="Proteomes" id="UP001177670"/>
    </source>
</evidence>
<feature type="region of interest" description="Disordered" evidence="1">
    <location>
        <begin position="133"/>
        <end position="173"/>
    </location>
</feature>
<evidence type="ECO:0000313" key="2">
    <source>
        <dbReference type="EMBL" id="KAK1126786.1"/>
    </source>
</evidence>
<dbReference type="EMBL" id="JAHYIQ010000013">
    <property type="protein sequence ID" value="KAK1126786.1"/>
    <property type="molecule type" value="Genomic_DNA"/>
</dbReference>
<comment type="caution">
    <text evidence="2">The sequence shown here is derived from an EMBL/GenBank/DDBJ whole genome shotgun (WGS) entry which is preliminary data.</text>
</comment>
<dbReference type="Proteomes" id="UP001177670">
    <property type="component" value="Unassembled WGS sequence"/>
</dbReference>
<dbReference type="AlphaFoldDB" id="A0AA40KNG5"/>
<organism evidence="2 3">
    <name type="scientific">Melipona bicolor</name>
    <dbReference type="NCBI Taxonomy" id="60889"/>
    <lineage>
        <taxon>Eukaryota</taxon>
        <taxon>Metazoa</taxon>
        <taxon>Ecdysozoa</taxon>
        <taxon>Arthropoda</taxon>
        <taxon>Hexapoda</taxon>
        <taxon>Insecta</taxon>
        <taxon>Pterygota</taxon>
        <taxon>Neoptera</taxon>
        <taxon>Endopterygota</taxon>
        <taxon>Hymenoptera</taxon>
        <taxon>Apocrita</taxon>
        <taxon>Aculeata</taxon>
        <taxon>Apoidea</taxon>
        <taxon>Anthophila</taxon>
        <taxon>Apidae</taxon>
        <taxon>Melipona</taxon>
    </lineage>
</organism>
<reference evidence="2" key="1">
    <citation type="submission" date="2021-10" db="EMBL/GenBank/DDBJ databases">
        <title>Melipona bicolor Genome sequencing and assembly.</title>
        <authorList>
            <person name="Araujo N.S."/>
            <person name="Arias M.C."/>
        </authorList>
    </citation>
    <scope>NUCLEOTIDE SEQUENCE</scope>
    <source>
        <strain evidence="2">USP_2M_L1-L4_2017</strain>
        <tissue evidence="2">Whole body</tissue>
    </source>
</reference>
<name>A0AA40KNG5_9HYME</name>
<accession>A0AA40KNG5</accession>